<dbReference type="GO" id="GO:0005509">
    <property type="term" value="F:calcium ion binding"/>
    <property type="evidence" value="ECO:0007669"/>
    <property type="project" value="InterPro"/>
</dbReference>
<keyword evidence="1" id="KW-0677">Repeat</keyword>
<evidence type="ECO:0000313" key="6">
    <source>
        <dbReference type="Proteomes" id="UP000729402"/>
    </source>
</evidence>
<sequence length="108" mass="12234">MLGLCFGIESGKTKRGVGLGVGVPCDGMTEDEFKAWIRQFDVDRDGRISRDELRRAMRAMGVRFMGHYKCKRGMIQADANGNGYIDDDEIDGLVEFLRNLLRIRLVAY</sequence>
<dbReference type="InterPro" id="IPR002048">
    <property type="entry name" value="EF_hand_dom"/>
</dbReference>
<dbReference type="PROSITE" id="PS50222">
    <property type="entry name" value="EF_HAND_2"/>
    <property type="match status" value="1"/>
</dbReference>
<proteinExistence type="predicted"/>
<feature type="domain" description="EF-hand" evidence="3">
    <location>
        <begin position="28"/>
        <end position="63"/>
    </location>
</feature>
<dbReference type="AlphaFoldDB" id="A0A8J5S4R9"/>
<dbReference type="InterPro" id="IPR018247">
    <property type="entry name" value="EF_Hand_1_Ca_BS"/>
</dbReference>
<evidence type="ECO:0000313" key="5">
    <source>
        <dbReference type="EMBL" id="KAG8049991.1"/>
    </source>
</evidence>
<dbReference type="Proteomes" id="UP000729402">
    <property type="component" value="Unassembled WGS sequence"/>
</dbReference>
<gene>
    <name evidence="4" type="ORF">GUJ93_ZPchr0009g1260</name>
    <name evidence="5" type="ORF">GUJ93_ZPchr0009g1865</name>
</gene>
<reference evidence="4" key="2">
    <citation type="submission" date="2021-02" db="EMBL/GenBank/DDBJ databases">
        <authorList>
            <person name="Kimball J.A."/>
            <person name="Haas M.W."/>
            <person name="Macchietto M."/>
            <person name="Kono T."/>
            <person name="Duquette J."/>
            <person name="Shao M."/>
        </authorList>
    </citation>
    <scope>NUCLEOTIDE SEQUENCE</scope>
    <source>
        <tissue evidence="4">Fresh leaf tissue</tissue>
    </source>
</reference>
<reference evidence="4" key="1">
    <citation type="journal article" date="2021" name="bioRxiv">
        <title>Whole Genome Assembly and Annotation of Northern Wild Rice, Zizania palustris L., Supports a Whole Genome Duplication in the Zizania Genus.</title>
        <authorList>
            <person name="Haas M."/>
            <person name="Kono T."/>
            <person name="Macchietto M."/>
            <person name="Millas R."/>
            <person name="McGilp L."/>
            <person name="Shao M."/>
            <person name="Duquette J."/>
            <person name="Hirsch C.N."/>
            <person name="Kimball J."/>
        </authorList>
    </citation>
    <scope>NUCLEOTIDE SEQUENCE</scope>
    <source>
        <tissue evidence="4">Fresh leaf tissue</tissue>
    </source>
</reference>
<dbReference type="OrthoDB" id="26525at2759"/>
<evidence type="ECO:0000259" key="3">
    <source>
        <dbReference type="PROSITE" id="PS50222"/>
    </source>
</evidence>
<dbReference type="SMART" id="SM00054">
    <property type="entry name" value="EFh"/>
    <property type="match status" value="2"/>
</dbReference>
<dbReference type="PROSITE" id="PS00018">
    <property type="entry name" value="EF_HAND_1"/>
    <property type="match status" value="2"/>
</dbReference>
<organism evidence="4 6">
    <name type="scientific">Zizania palustris</name>
    <name type="common">Northern wild rice</name>
    <dbReference type="NCBI Taxonomy" id="103762"/>
    <lineage>
        <taxon>Eukaryota</taxon>
        <taxon>Viridiplantae</taxon>
        <taxon>Streptophyta</taxon>
        <taxon>Embryophyta</taxon>
        <taxon>Tracheophyta</taxon>
        <taxon>Spermatophyta</taxon>
        <taxon>Magnoliopsida</taxon>
        <taxon>Liliopsida</taxon>
        <taxon>Poales</taxon>
        <taxon>Poaceae</taxon>
        <taxon>BOP clade</taxon>
        <taxon>Oryzoideae</taxon>
        <taxon>Oryzeae</taxon>
        <taxon>Zizaniinae</taxon>
        <taxon>Zizania</taxon>
    </lineage>
</organism>
<evidence type="ECO:0000256" key="2">
    <source>
        <dbReference type="ARBA" id="ARBA00022837"/>
    </source>
</evidence>
<comment type="caution">
    <text evidence="4">The sequence shown here is derived from an EMBL/GenBank/DDBJ whole genome shotgun (WGS) entry which is preliminary data.</text>
</comment>
<name>A0A8J5S4R9_ZIZPA</name>
<dbReference type="EMBL" id="JAAALK010000289">
    <property type="protein sequence ID" value="KAG8049986.1"/>
    <property type="molecule type" value="Genomic_DNA"/>
</dbReference>
<evidence type="ECO:0000256" key="1">
    <source>
        <dbReference type="ARBA" id="ARBA00022737"/>
    </source>
</evidence>
<dbReference type="CDD" id="cd00051">
    <property type="entry name" value="EFh"/>
    <property type="match status" value="1"/>
</dbReference>
<keyword evidence="6" id="KW-1185">Reference proteome</keyword>
<keyword evidence="2" id="KW-0106">Calcium</keyword>
<dbReference type="PANTHER" id="PTHR23050">
    <property type="entry name" value="CALCIUM BINDING PROTEIN"/>
    <property type="match status" value="1"/>
</dbReference>
<dbReference type="InterPro" id="IPR050145">
    <property type="entry name" value="Centrin_CML-like"/>
</dbReference>
<dbReference type="EMBL" id="JAAALK010000289">
    <property type="protein sequence ID" value="KAG8049991.1"/>
    <property type="molecule type" value="Genomic_DNA"/>
</dbReference>
<evidence type="ECO:0000313" key="4">
    <source>
        <dbReference type="EMBL" id="KAG8049986.1"/>
    </source>
</evidence>
<dbReference type="Pfam" id="PF13202">
    <property type="entry name" value="EF-hand_5"/>
    <property type="match status" value="2"/>
</dbReference>
<protein>
    <recommendedName>
        <fullName evidence="3">EF-hand domain-containing protein</fullName>
    </recommendedName>
</protein>
<accession>A0A8J5S4R9</accession>